<evidence type="ECO:0000313" key="2">
    <source>
        <dbReference type="Proteomes" id="UP001329430"/>
    </source>
</evidence>
<protein>
    <submittedName>
        <fullName evidence="1">Uncharacterized protein</fullName>
    </submittedName>
</protein>
<dbReference type="Proteomes" id="UP001329430">
    <property type="component" value="Chromosome 5"/>
</dbReference>
<dbReference type="AlphaFoldDB" id="A0AAN7ZF35"/>
<keyword evidence="2" id="KW-1185">Reference proteome</keyword>
<evidence type="ECO:0000313" key="1">
    <source>
        <dbReference type="EMBL" id="KAK5643805.1"/>
    </source>
</evidence>
<feature type="non-terminal residue" evidence="1">
    <location>
        <position position="1"/>
    </location>
</feature>
<comment type="caution">
    <text evidence="1">The sequence shown here is derived from an EMBL/GenBank/DDBJ whole genome shotgun (WGS) entry which is preliminary data.</text>
</comment>
<sequence>FLFNLTCLVVNIFDCCDDTTTCLFMIQREDFLHMLHTIFFLLANSIDSVLYLMKNALQVSFGFRVAQCTAVSRHCTWVGTLQCKELLILWWRLRPSNTKFKIFLNYYRLSLV</sequence>
<dbReference type="EMBL" id="JAVRBK010000005">
    <property type="protein sequence ID" value="KAK5643805.1"/>
    <property type="molecule type" value="Genomic_DNA"/>
</dbReference>
<accession>A0AAN7ZF35</accession>
<reference evidence="1 2" key="1">
    <citation type="journal article" date="2024" name="Insects">
        <title>An Improved Chromosome-Level Genome Assembly of the Firefly Pyrocoelia pectoralis.</title>
        <authorList>
            <person name="Fu X."/>
            <person name="Meyer-Rochow V.B."/>
            <person name="Ballantyne L."/>
            <person name="Zhu X."/>
        </authorList>
    </citation>
    <scope>NUCLEOTIDE SEQUENCE [LARGE SCALE GENOMIC DNA]</scope>
    <source>
        <strain evidence="1">XCY_ONT2</strain>
    </source>
</reference>
<name>A0AAN7ZF35_9COLE</name>
<proteinExistence type="predicted"/>
<gene>
    <name evidence="1" type="ORF">RI129_007650</name>
</gene>
<organism evidence="1 2">
    <name type="scientific">Pyrocoelia pectoralis</name>
    <dbReference type="NCBI Taxonomy" id="417401"/>
    <lineage>
        <taxon>Eukaryota</taxon>
        <taxon>Metazoa</taxon>
        <taxon>Ecdysozoa</taxon>
        <taxon>Arthropoda</taxon>
        <taxon>Hexapoda</taxon>
        <taxon>Insecta</taxon>
        <taxon>Pterygota</taxon>
        <taxon>Neoptera</taxon>
        <taxon>Endopterygota</taxon>
        <taxon>Coleoptera</taxon>
        <taxon>Polyphaga</taxon>
        <taxon>Elateriformia</taxon>
        <taxon>Elateroidea</taxon>
        <taxon>Lampyridae</taxon>
        <taxon>Lampyrinae</taxon>
        <taxon>Pyrocoelia</taxon>
    </lineage>
</organism>